<organism evidence="1 2">
    <name type="scientific">Phaeosphaeria nodorum (strain SN15 / ATCC MYA-4574 / FGSC 10173)</name>
    <name type="common">Glume blotch fungus</name>
    <name type="synonym">Parastagonospora nodorum</name>
    <dbReference type="NCBI Taxonomy" id="321614"/>
    <lineage>
        <taxon>Eukaryota</taxon>
        <taxon>Fungi</taxon>
        <taxon>Dikarya</taxon>
        <taxon>Ascomycota</taxon>
        <taxon>Pezizomycotina</taxon>
        <taxon>Dothideomycetes</taxon>
        <taxon>Pleosporomycetidae</taxon>
        <taxon>Pleosporales</taxon>
        <taxon>Pleosporineae</taxon>
        <taxon>Phaeosphaeriaceae</taxon>
        <taxon>Parastagonospora</taxon>
    </lineage>
</organism>
<gene>
    <name evidence="1" type="ORF">JI435_413630</name>
</gene>
<dbReference type="AlphaFoldDB" id="A0A7U2FAX3"/>
<dbReference type="EMBL" id="CP069032">
    <property type="protein sequence ID" value="QRC99604.1"/>
    <property type="molecule type" value="Genomic_DNA"/>
</dbReference>
<keyword evidence="2" id="KW-1185">Reference proteome</keyword>
<evidence type="ECO:0000313" key="1">
    <source>
        <dbReference type="EMBL" id="QRC99604.1"/>
    </source>
</evidence>
<protein>
    <submittedName>
        <fullName evidence="1">Uncharacterized protein</fullName>
    </submittedName>
</protein>
<dbReference type="Proteomes" id="UP000663193">
    <property type="component" value="Chromosome 10"/>
</dbReference>
<proteinExistence type="predicted"/>
<dbReference type="VEuPathDB" id="FungiDB:JI435_413630"/>
<reference evidence="2" key="1">
    <citation type="journal article" date="2021" name="BMC Genomics">
        <title>Chromosome-level genome assembly and manually-curated proteome of model necrotroph Parastagonospora nodorum Sn15 reveals a genome-wide trove of candidate effector homologs, and redundancy of virulence-related functions within an accessory chromosome.</title>
        <authorList>
            <person name="Bertazzoni S."/>
            <person name="Jones D.A.B."/>
            <person name="Phan H.T."/>
            <person name="Tan K.-C."/>
            <person name="Hane J.K."/>
        </authorList>
    </citation>
    <scope>NUCLEOTIDE SEQUENCE [LARGE SCALE GENOMIC DNA]</scope>
    <source>
        <strain evidence="2">SN15 / ATCC MYA-4574 / FGSC 10173)</strain>
    </source>
</reference>
<accession>A0A7U2FAX3</accession>
<evidence type="ECO:0000313" key="2">
    <source>
        <dbReference type="Proteomes" id="UP000663193"/>
    </source>
</evidence>
<sequence>MRCPCSGVIMSSDSYLHGCSLSPPESIRRSPPGHAPKSEEKYRKHIHSMLDCLLDGAVTTAAPPLTSAIRSFEPHSLVSVLAMSTYAYFRLEIGSSCISVPVTECSQAFVTVFCRFTRDAGELNEKRSAANLSVRQPLPQNSYMNLARWVR</sequence>
<name>A0A7U2FAX3_PHANO</name>